<comment type="caution">
    <text evidence="3">The sequence shown here is derived from an EMBL/GenBank/DDBJ whole genome shotgun (WGS) entry which is preliminary data.</text>
</comment>
<gene>
    <name evidence="3" type="ORF">HW115_09850</name>
</gene>
<dbReference type="Proteomes" id="UP000557872">
    <property type="component" value="Unassembled WGS sequence"/>
</dbReference>
<evidence type="ECO:0008006" key="5">
    <source>
        <dbReference type="Google" id="ProtNLM"/>
    </source>
</evidence>
<sequence length="107" mass="11376">MTKLFIPLLALGLSFATSSCVAPPPENATAPSSTEVSTQANMSPAPELRTMPNGDIEIVFQGGCICTFDQNGNLKNGGRSCDDLDLHRARKAVKAHLAEKRANFSDV</sequence>
<organism evidence="3 4">
    <name type="scientific">Oceaniferula marina</name>
    <dbReference type="NCBI Taxonomy" id="2748318"/>
    <lineage>
        <taxon>Bacteria</taxon>
        <taxon>Pseudomonadati</taxon>
        <taxon>Verrucomicrobiota</taxon>
        <taxon>Verrucomicrobiia</taxon>
        <taxon>Verrucomicrobiales</taxon>
        <taxon>Verrucomicrobiaceae</taxon>
        <taxon>Oceaniferula</taxon>
    </lineage>
</organism>
<protein>
    <recommendedName>
        <fullName evidence="5">Secreted protein</fullName>
    </recommendedName>
</protein>
<feature type="chain" id="PRO_5032641795" description="Secreted protein" evidence="2">
    <location>
        <begin position="23"/>
        <end position="107"/>
    </location>
</feature>
<name>A0A851GL63_9BACT</name>
<feature type="region of interest" description="Disordered" evidence="1">
    <location>
        <begin position="23"/>
        <end position="47"/>
    </location>
</feature>
<feature type="compositionally biased region" description="Polar residues" evidence="1">
    <location>
        <begin position="29"/>
        <end position="42"/>
    </location>
</feature>
<keyword evidence="4" id="KW-1185">Reference proteome</keyword>
<evidence type="ECO:0000313" key="4">
    <source>
        <dbReference type="Proteomes" id="UP000557872"/>
    </source>
</evidence>
<dbReference type="EMBL" id="JACBAZ010000003">
    <property type="protein sequence ID" value="NWK55915.1"/>
    <property type="molecule type" value="Genomic_DNA"/>
</dbReference>
<reference evidence="3 4" key="1">
    <citation type="submission" date="2020-07" db="EMBL/GenBank/DDBJ databases">
        <title>Roseicoccus Jingziensis gen. nov., sp. nov., isolated from coastal seawater.</title>
        <authorList>
            <person name="Feng X."/>
        </authorList>
    </citation>
    <scope>NUCLEOTIDE SEQUENCE [LARGE SCALE GENOMIC DNA]</scope>
    <source>
        <strain evidence="3 4">N1E253</strain>
    </source>
</reference>
<dbReference type="PROSITE" id="PS51257">
    <property type="entry name" value="PROKAR_LIPOPROTEIN"/>
    <property type="match status" value="1"/>
</dbReference>
<proteinExistence type="predicted"/>
<evidence type="ECO:0000256" key="1">
    <source>
        <dbReference type="SAM" id="MobiDB-lite"/>
    </source>
</evidence>
<dbReference type="RefSeq" id="WP_178932451.1">
    <property type="nucleotide sequence ID" value="NZ_JACBAZ010000003.1"/>
</dbReference>
<accession>A0A851GL63</accession>
<dbReference type="AlphaFoldDB" id="A0A851GL63"/>
<evidence type="ECO:0000256" key="2">
    <source>
        <dbReference type="SAM" id="SignalP"/>
    </source>
</evidence>
<evidence type="ECO:0000313" key="3">
    <source>
        <dbReference type="EMBL" id="NWK55915.1"/>
    </source>
</evidence>
<feature type="signal peptide" evidence="2">
    <location>
        <begin position="1"/>
        <end position="22"/>
    </location>
</feature>
<keyword evidence="2" id="KW-0732">Signal</keyword>